<evidence type="ECO:0000313" key="2">
    <source>
        <dbReference type="EMBL" id="VEL42620.1"/>
    </source>
</evidence>
<evidence type="ECO:0000313" key="3">
    <source>
        <dbReference type="Proteomes" id="UP000784294"/>
    </source>
</evidence>
<sequence>MIQGCGIFLNPLLSVAITVSSCSVGSFPCLPVSVISPHRCHQIRTTFKALSHTLPPHVYTSLTEQTTKVWILILAWQPSLTLQIPSSLCGMCTKYTSWSRLYLMDHVYEPTCLPITN</sequence>
<evidence type="ECO:0000256" key="1">
    <source>
        <dbReference type="SAM" id="SignalP"/>
    </source>
</evidence>
<dbReference type="Proteomes" id="UP000784294">
    <property type="component" value="Unassembled WGS sequence"/>
</dbReference>
<name>A0A3S5BES9_9PLAT</name>
<comment type="caution">
    <text evidence="2">The sequence shown here is derived from an EMBL/GenBank/DDBJ whole genome shotgun (WGS) entry which is preliminary data.</text>
</comment>
<accession>A0A3S5BES9</accession>
<feature type="signal peptide" evidence="1">
    <location>
        <begin position="1"/>
        <end position="16"/>
    </location>
</feature>
<feature type="chain" id="PRO_5018577034" description="Pseudouridine synthase RsuA/RluA-like domain-containing protein" evidence="1">
    <location>
        <begin position="17"/>
        <end position="117"/>
    </location>
</feature>
<proteinExistence type="predicted"/>
<keyword evidence="3" id="KW-1185">Reference proteome</keyword>
<keyword evidence="1" id="KW-0732">Signal</keyword>
<organism evidence="2 3">
    <name type="scientific">Protopolystoma xenopodis</name>
    <dbReference type="NCBI Taxonomy" id="117903"/>
    <lineage>
        <taxon>Eukaryota</taxon>
        <taxon>Metazoa</taxon>
        <taxon>Spiralia</taxon>
        <taxon>Lophotrochozoa</taxon>
        <taxon>Platyhelminthes</taxon>
        <taxon>Monogenea</taxon>
        <taxon>Polyopisthocotylea</taxon>
        <taxon>Polystomatidea</taxon>
        <taxon>Polystomatidae</taxon>
        <taxon>Protopolystoma</taxon>
    </lineage>
</organism>
<gene>
    <name evidence="2" type="ORF">PXEA_LOCUS36060</name>
</gene>
<dbReference type="EMBL" id="CAAALY010275466">
    <property type="protein sequence ID" value="VEL42620.1"/>
    <property type="molecule type" value="Genomic_DNA"/>
</dbReference>
<protein>
    <recommendedName>
        <fullName evidence="4">Pseudouridine synthase RsuA/RluA-like domain-containing protein</fullName>
    </recommendedName>
</protein>
<dbReference type="AlphaFoldDB" id="A0A3S5BES9"/>
<evidence type="ECO:0008006" key="4">
    <source>
        <dbReference type="Google" id="ProtNLM"/>
    </source>
</evidence>
<reference evidence="2" key="1">
    <citation type="submission" date="2018-11" db="EMBL/GenBank/DDBJ databases">
        <authorList>
            <consortium name="Pathogen Informatics"/>
        </authorList>
    </citation>
    <scope>NUCLEOTIDE SEQUENCE</scope>
</reference>